<comment type="catalytic activity">
    <reaction evidence="4">
        <text>[thioredoxin]-disulfide + L-methionine + H2O = L-methionine (S)-S-oxide + [thioredoxin]-dithiol</text>
        <dbReference type="Rhea" id="RHEA:19993"/>
        <dbReference type="Rhea" id="RHEA-COMP:10698"/>
        <dbReference type="Rhea" id="RHEA-COMP:10700"/>
        <dbReference type="ChEBI" id="CHEBI:15377"/>
        <dbReference type="ChEBI" id="CHEBI:29950"/>
        <dbReference type="ChEBI" id="CHEBI:50058"/>
        <dbReference type="ChEBI" id="CHEBI:57844"/>
        <dbReference type="ChEBI" id="CHEBI:58772"/>
        <dbReference type="EC" id="1.8.4.11"/>
    </reaction>
</comment>
<dbReference type="InterPro" id="IPR002569">
    <property type="entry name" value="Met_Sox_Rdtase_MsrA_dom"/>
</dbReference>
<dbReference type="Pfam" id="PF01625">
    <property type="entry name" value="PMSR"/>
    <property type="match status" value="1"/>
</dbReference>
<name>A0A7W6WEM7_9HYPH</name>
<dbReference type="Gene3D" id="3.30.1060.10">
    <property type="entry name" value="Peptide methionine sulphoxide reductase MsrA"/>
    <property type="match status" value="1"/>
</dbReference>
<reference evidence="6 7" key="1">
    <citation type="submission" date="2020-08" db="EMBL/GenBank/DDBJ databases">
        <title>Genomic Encyclopedia of Type Strains, Phase IV (KMG-V): Genome sequencing to study the core and pangenomes of soil and plant-associated prokaryotes.</title>
        <authorList>
            <person name="Whitman W."/>
        </authorList>
    </citation>
    <scope>NUCLEOTIDE SEQUENCE [LARGE SCALE GENOMIC DNA]</scope>
    <source>
        <strain evidence="6 7">SEMIA 402</strain>
    </source>
</reference>
<sequence length="63" mass="6840">MAERVRDTFQTALRSAGRPSKITPEIAPAGEFYYAENYCQQYLAKNPDGYCGLGGTGMSCLIG</sequence>
<protein>
    <recommendedName>
        <fullName evidence="1">peptide-methionine (S)-S-oxide reductase</fullName>
        <ecNumber evidence="1">1.8.4.11</ecNumber>
    </recommendedName>
</protein>
<keyword evidence="2" id="KW-0560">Oxidoreductase</keyword>
<feature type="domain" description="Peptide methionine sulphoxide reductase MsrA" evidence="5">
    <location>
        <begin position="6"/>
        <end position="51"/>
    </location>
</feature>
<dbReference type="AlphaFoldDB" id="A0A7W6WEM7"/>
<evidence type="ECO:0000256" key="2">
    <source>
        <dbReference type="ARBA" id="ARBA00023002"/>
    </source>
</evidence>
<comment type="catalytic activity">
    <reaction evidence="3">
        <text>L-methionyl-[protein] + [thioredoxin]-disulfide + H2O = L-methionyl-(S)-S-oxide-[protein] + [thioredoxin]-dithiol</text>
        <dbReference type="Rhea" id="RHEA:14217"/>
        <dbReference type="Rhea" id="RHEA-COMP:10698"/>
        <dbReference type="Rhea" id="RHEA-COMP:10700"/>
        <dbReference type="Rhea" id="RHEA-COMP:12313"/>
        <dbReference type="Rhea" id="RHEA-COMP:12315"/>
        <dbReference type="ChEBI" id="CHEBI:15377"/>
        <dbReference type="ChEBI" id="CHEBI:16044"/>
        <dbReference type="ChEBI" id="CHEBI:29950"/>
        <dbReference type="ChEBI" id="CHEBI:44120"/>
        <dbReference type="ChEBI" id="CHEBI:50058"/>
        <dbReference type="EC" id="1.8.4.11"/>
    </reaction>
</comment>
<evidence type="ECO:0000259" key="5">
    <source>
        <dbReference type="Pfam" id="PF01625"/>
    </source>
</evidence>
<dbReference type="InterPro" id="IPR036509">
    <property type="entry name" value="Met_Sox_Rdtase_MsrA_sf"/>
</dbReference>
<evidence type="ECO:0000256" key="1">
    <source>
        <dbReference type="ARBA" id="ARBA00012502"/>
    </source>
</evidence>
<evidence type="ECO:0000256" key="4">
    <source>
        <dbReference type="ARBA" id="ARBA00048782"/>
    </source>
</evidence>
<dbReference type="EMBL" id="JACIGM010000005">
    <property type="protein sequence ID" value="MBB4275030.1"/>
    <property type="molecule type" value="Genomic_DNA"/>
</dbReference>
<dbReference type="Proteomes" id="UP000533641">
    <property type="component" value="Unassembled WGS sequence"/>
</dbReference>
<evidence type="ECO:0000313" key="6">
    <source>
        <dbReference type="EMBL" id="MBB4275030.1"/>
    </source>
</evidence>
<dbReference type="SUPFAM" id="SSF55068">
    <property type="entry name" value="Peptide methionine sulfoxide reductase"/>
    <property type="match status" value="1"/>
</dbReference>
<proteinExistence type="predicted"/>
<dbReference type="EC" id="1.8.4.11" evidence="1"/>
<comment type="caution">
    <text evidence="6">The sequence shown here is derived from an EMBL/GenBank/DDBJ whole genome shotgun (WGS) entry which is preliminary data.</text>
</comment>
<organism evidence="6 7">
    <name type="scientific">Rhizobium mongolense</name>
    <dbReference type="NCBI Taxonomy" id="57676"/>
    <lineage>
        <taxon>Bacteria</taxon>
        <taxon>Pseudomonadati</taxon>
        <taxon>Pseudomonadota</taxon>
        <taxon>Alphaproteobacteria</taxon>
        <taxon>Hyphomicrobiales</taxon>
        <taxon>Rhizobiaceae</taxon>
        <taxon>Rhizobium/Agrobacterium group</taxon>
        <taxon>Rhizobium</taxon>
    </lineage>
</organism>
<evidence type="ECO:0000256" key="3">
    <source>
        <dbReference type="ARBA" id="ARBA00047806"/>
    </source>
</evidence>
<evidence type="ECO:0000313" key="7">
    <source>
        <dbReference type="Proteomes" id="UP000533641"/>
    </source>
</evidence>
<dbReference type="GO" id="GO:0008113">
    <property type="term" value="F:peptide-methionine (S)-S-oxide reductase activity"/>
    <property type="evidence" value="ECO:0007669"/>
    <property type="project" value="UniProtKB-EC"/>
</dbReference>
<gene>
    <name evidence="6" type="ORF">GGE12_002811</name>
</gene>
<accession>A0A7W6WEM7</accession>